<comment type="caution">
    <text evidence="3">The sequence shown here is derived from an EMBL/GenBank/DDBJ whole genome shotgun (WGS) entry which is preliminary data.</text>
</comment>
<feature type="domain" description="Luciferase-like" evidence="2">
    <location>
        <begin position="1"/>
        <end position="238"/>
    </location>
</feature>
<dbReference type="EMBL" id="SIRE01000011">
    <property type="protein sequence ID" value="TBL77833.1"/>
    <property type="molecule type" value="Genomic_DNA"/>
</dbReference>
<dbReference type="InterPro" id="IPR011251">
    <property type="entry name" value="Luciferase-like_dom"/>
</dbReference>
<evidence type="ECO:0000313" key="3">
    <source>
        <dbReference type="EMBL" id="TBL77833.1"/>
    </source>
</evidence>
<dbReference type="GO" id="GO:0005829">
    <property type="term" value="C:cytosol"/>
    <property type="evidence" value="ECO:0007669"/>
    <property type="project" value="TreeGrafter"/>
</dbReference>
<dbReference type="InterPro" id="IPR050766">
    <property type="entry name" value="Bact_Lucif_Oxidored"/>
</dbReference>
<name>A0A4Q9DQH0_9BACL</name>
<dbReference type="InterPro" id="IPR036661">
    <property type="entry name" value="Luciferase-like_sf"/>
</dbReference>
<dbReference type="OrthoDB" id="9780518at2"/>
<dbReference type="NCBIfam" id="TIGR03558">
    <property type="entry name" value="oxido_grp_1"/>
    <property type="match status" value="1"/>
</dbReference>
<dbReference type="Proteomes" id="UP000293142">
    <property type="component" value="Unassembled WGS sequence"/>
</dbReference>
<evidence type="ECO:0000313" key="4">
    <source>
        <dbReference type="Proteomes" id="UP000293142"/>
    </source>
</evidence>
<dbReference type="InterPro" id="IPR019949">
    <property type="entry name" value="CmoO-like"/>
</dbReference>
<keyword evidence="3" id="KW-0560">Oxidoreductase</keyword>
<sequence>MKLSVLDLVPILQGADPSEAIRQAVRLAQTAERLGYLRYWTSEHHDMEHLASASPEVLLAHVGAQTSRIRLGSGAVLLPHYKPLKVAEVFRLLATMYPGRVDLGVGRAPGGSAHATIAIGGNFLEQVRHFPDTLQALSELLTDDYRLDDQPVKARPLPPEPPELWLLGTNVKSAQYAAQIGAGYAFGQFMSDQDGEHVISLYRDQFQPSKLGNQPKVIVAVGVVCADTEAKARELAAAGGALFGPPAEHGAAASGGRSSRLIAGDPLQVKAELGRLGQKLGIDECMVVTMTPDYDSRIRSYELLAESSN</sequence>
<dbReference type="GO" id="GO:0016705">
    <property type="term" value="F:oxidoreductase activity, acting on paired donors, with incorporation or reduction of molecular oxygen"/>
    <property type="evidence" value="ECO:0007669"/>
    <property type="project" value="InterPro"/>
</dbReference>
<evidence type="ECO:0000259" key="2">
    <source>
        <dbReference type="Pfam" id="PF00296"/>
    </source>
</evidence>
<organism evidence="3 4">
    <name type="scientific">Paenibacillus thalictri</name>
    <dbReference type="NCBI Taxonomy" id="2527873"/>
    <lineage>
        <taxon>Bacteria</taxon>
        <taxon>Bacillati</taxon>
        <taxon>Bacillota</taxon>
        <taxon>Bacilli</taxon>
        <taxon>Bacillales</taxon>
        <taxon>Paenibacillaceae</taxon>
        <taxon>Paenibacillus</taxon>
    </lineage>
</organism>
<evidence type="ECO:0000256" key="1">
    <source>
        <dbReference type="ARBA" id="ARBA00007789"/>
    </source>
</evidence>
<dbReference type="SUPFAM" id="SSF51679">
    <property type="entry name" value="Bacterial luciferase-like"/>
    <property type="match status" value="1"/>
</dbReference>
<reference evidence="3 4" key="1">
    <citation type="submission" date="2019-02" db="EMBL/GenBank/DDBJ databases">
        <title>Paenibacillus sp. nov., isolated from surface-sterilized tissue of Thalictrum simplex L.</title>
        <authorList>
            <person name="Tuo L."/>
        </authorList>
    </citation>
    <scope>NUCLEOTIDE SEQUENCE [LARGE SCALE GENOMIC DNA]</scope>
    <source>
        <strain evidence="3 4">N2SHLJ1</strain>
    </source>
</reference>
<dbReference type="PANTHER" id="PTHR30137">
    <property type="entry name" value="LUCIFERASE-LIKE MONOOXYGENASE"/>
    <property type="match status" value="1"/>
</dbReference>
<dbReference type="RefSeq" id="WP_131014563.1">
    <property type="nucleotide sequence ID" value="NZ_SIRE01000011.1"/>
</dbReference>
<proteinExistence type="predicted"/>
<comment type="similarity">
    <text evidence="1">To bacterial alkanal monooxygenase alpha and beta chains.</text>
</comment>
<dbReference type="Gene3D" id="3.20.20.30">
    <property type="entry name" value="Luciferase-like domain"/>
    <property type="match status" value="1"/>
</dbReference>
<dbReference type="AlphaFoldDB" id="A0A4Q9DQH0"/>
<dbReference type="PANTHER" id="PTHR30137:SF20">
    <property type="entry name" value="N-ACETYL-S-ALKYLCYSTEINE MONOOXYGENASE"/>
    <property type="match status" value="1"/>
</dbReference>
<dbReference type="EC" id="1.-.-.-" evidence="3"/>
<gene>
    <name evidence="3" type="ORF">EYB31_16990</name>
</gene>
<protein>
    <submittedName>
        <fullName evidence="3">MsnO8 family LLM class oxidoreductase</fullName>
        <ecNumber evidence="3">1.-.-.-</ecNumber>
    </submittedName>
</protein>
<dbReference type="Pfam" id="PF00296">
    <property type="entry name" value="Bac_luciferase"/>
    <property type="match status" value="1"/>
</dbReference>
<keyword evidence="4" id="KW-1185">Reference proteome</keyword>
<accession>A0A4Q9DQH0</accession>